<proteinExistence type="inferred from homology"/>
<organism evidence="8 9">
    <name type="scientific">Carya illinoinensis</name>
    <name type="common">Pecan</name>
    <dbReference type="NCBI Taxonomy" id="32201"/>
    <lineage>
        <taxon>Eukaryota</taxon>
        <taxon>Viridiplantae</taxon>
        <taxon>Streptophyta</taxon>
        <taxon>Embryophyta</taxon>
        <taxon>Tracheophyta</taxon>
        <taxon>Spermatophyta</taxon>
        <taxon>Magnoliopsida</taxon>
        <taxon>eudicotyledons</taxon>
        <taxon>Gunneridae</taxon>
        <taxon>Pentapetalae</taxon>
        <taxon>rosids</taxon>
        <taxon>fabids</taxon>
        <taxon>Fagales</taxon>
        <taxon>Juglandaceae</taxon>
        <taxon>Carya</taxon>
    </lineage>
</organism>
<feature type="compositionally biased region" description="Basic and acidic residues" evidence="6">
    <location>
        <begin position="311"/>
        <end position="334"/>
    </location>
</feature>
<feature type="region of interest" description="Disordered" evidence="6">
    <location>
        <begin position="575"/>
        <end position="655"/>
    </location>
</feature>
<evidence type="ECO:0000256" key="6">
    <source>
        <dbReference type="SAM" id="MobiDB-lite"/>
    </source>
</evidence>
<dbReference type="PANTHER" id="PTHR47067:SF6">
    <property type="entry name" value="PROTEIN WVD2-LIKE 7"/>
    <property type="match status" value="1"/>
</dbReference>
<gene>
    <name evidence="8" type="ORF">I3842_05G242100</name>
</gene>
<dbReference type="AlphaFoldDB" id="A0A922F4L2"/>
<comment type="subcellular location">
    <subcellularLocation>
        <location evidence="1">Cytoplasm</location>
        <location evidence="1">Cytoskeleton</location>
    </subcellularLocation>
</comment>
<comment type="similarity">
    <text evidence="2">Belongs to the TPX2 family.</text>
</comment>
<reference evidence="8" key="1">
    <citation type="submission" date="2021-01" db="EMBL/GenBank/DDBJ databases">
        <authorList>
            <person name="Lovell J.T."/>
            <person name="Bentley N."/>
            <person name="Bhattarai G."/>
            <person name="Jenkins J.W."/>
            <person name="Sreedasyam A."/>
            <person name="Alarcon Y."/>
            <person name="Bock C."/>
            <person name="Boston L."/>
            <person name="Carlson J."/>
            <person name="Cervantes K."/>
            <person name="Clermont K."/>
            <person name="Krom N."/>
            <person name="Kubenka K."/>
            <person name="Mamidi S."/>
            <person name="Mattison C."/>
            <person name="Monteros M."/>
            <person name="Pisani C."/>
            <person name="Plott C."/>
            <person name="Rajasekar S."/>
            <person name="Rhein H.S."/>
            <person name="Rohla C."/>
            <person name="Song M."/>
            <person name="Hilaire R.S."/>
            <person name="Shu S."/>
            <person name="Wells L."/>
            <person name="Wang X."/>
            <person name="Webber J."/>
            <person name="Heerema R.J."/>
            <person name="Klein P."/>
            <person name="Conner P."/>
            <person name="Grauke L."/>
            <person name="Grimwood J."/>
            <person name="Schmutz J."/>
            <person name="Randall J.J."/>
        </authorList>
    </citation>
    <scope>NUCLEOTIDE SEQUENCE</scope>
    <source>
        <tissue evidence="8">Leaf</tissue>
    </source>
</reference>
<evidence type="ECO:0000256" key="4">
    <source>
        <dbReference type="ARBA" id="ARBA00022701"/>
    </source>
</evidence>
<accession>A0A922F4L2</accession>
<dbReference type="EMBL" id="CM031829">
    <property type="protein sequence ID" value="KAG6715259.1"/>
    <property type="molecule type" value="Genomic_DNA"/>
</dbReference>
<feature type="region of interest" description="Disordered" evidence="6">
    <location>
        <begin position="243"/>
        <end position="279"/>
    </location>
</feature>
<evidence type="ECO:0000313" key="8">
    <source>
        <dbReference type="EMBL" id="KAG6715259.1"/>
    </source>
</evidence>
<evidence type="ECO:0000256" key="1">
    <source>
        <dbReference type="ARBA" id="ARBA00004245"/>
    </source>
</evidence>
<dbReference type="InterPro" id="IPR044216">
    <property type="entry name" value="WDL7"/>
</dbReference>
<name>A0A922F4L2_CARIL</name>
<feature type="region of interest" description="Disordered" evidence="6">
    <location>
        <begin position="487"/>
        <end position="520"/>
    </location>
</feature>
<evidence type="ECO:0000256" key="2">
    <source>
        <dbReference type="ARBA" id="ARBA00005885"/>
    </source>
</evidence>
<feature type="compositionally biased region" description="Basic and acidic residues" evidence="6">
    <location>
        <begin position="586"/>
        <end position="619"/>
    </location>
</feature>
<feature type="compositionally biased region" description="Polar residues" evidence="6">
    <location>
        <begin position="358"/>
        <end position="367"/>
    </location>
</feature>
<evidence type="ECO:0000256" key="3">
    <source>
        <dbReference type="ARBA" id="ARBA00022490"/>
    </source>
</evidence>
<feature type="compositionally biased region" description="Basic and acidic residues" evidence="6">
    <location>
        <begin position="626"/>
        <end position="636"/>
    </location>
</feature>
<feature type="compositionally biased region" description="Basic and acidic residues" evidence="6">
    <location>
        <begin position="262"/>
        <end position="272"/>
    </location>
</feature>
<evidence type="ECO:0000259" key="7">
    <source>
        <dbReference type="Pfam" id="PF06886"/>
    </source>
</evidence>
<sequence>MAGDIEESYSFGLQADSLHSGSISFGRFEKESLSWERRSSFSHNRYLEEVEKCSKPGSVIEKKAYFEAHFKKKGLLRPNSSEFHNEKEYQTSENDVLESREESGHVNEGRHYAHFDESPEGSEYQGEYEVTGNETENPEVPFSVPQIEPALNGADILVGAPEDVNAEEAQRTETGLNELLSVKDESEMHGFANFLAVNDEPEIRVNQTLNDDDAVNADESSKALVNDEPVIEVNQNLDCDIFNTENSPKHIDPSPKTGPSVKSEKTHLEHGRHPSPKLRAAMENGALKPKEKCRANLALILTDISGAASKDPAKNPNRRERESTLRTNLEKNSVKTDIPTTPAMQRSPILKDSRSQKSKLMQDNKSCSGEKDSRRKKVGEYQPFPTKAEMRGHQAPHRLNRAVNSTKADVRSGAAAFSFRSDERAERRKEFFTKLERKMHAKEAEMNQVQARTQLFLLQEKTQAEIKQFRRSLNFKATPMPSFYHAAVSPGSDGKKAQSNNNKINGARNKSTSPGSRAAGCSKSCLKEGNSQASSTCESVNTTEPIDASEVTNCPTGEDLEVTAASQALYGNQNCSPEATAGNEISGRKERVKERDRVHKHHVSESHKVMKGQKGEGKQKAGGQRSSKEIAKKDVKGIGVGSGSQMSNLAVGVAS</sequence>
<comment type="caution">
    <text evidence="8">The sequence shown here is derived from an EMBL/GenBank/DDBJ whole genome shotgun (WGS) entry which is preliminary data.</text>
</comment>
<keyword evidence="4" id="KW-0493">Microtubule</keyword>
<keyword evidence="5" id="KW-0206">Cytoskeleton</keyword>
<dbReference type="Pfam" id="PF06886">
    <property type="entry name" value="TPX2"/>
    <property type="match status" value="1"/>
</dbReference>
<dbReference type="InterPro" id="IPR027329">
    <property type="entry name" value="TPX2_C"/>
</dbReference>
<protein>
    <recommendedName>
        <fullName evidence="7">TPX2 C-terminal domain-containing protein</fullName>
    </recommendedName>
</protein>
<dbReference type="Proteomes" id="UP000811246">
    <property type="component" value="Chromosome 5"/>
</dbReference>
<evidence type="ECO:0000256" key="5">
    <source>
        <dbReference type="ARBA" id="ARBA00023212"/>
    </source>
</evidence>
<dbReference type="GO" id="GO:0005874">
    <property type="term" value="C:microtubule"/>
    <property type="evidence" value="ECO:0007669"/>
    <property type="project" value="UniProtKB-KW"/>
</dbReference>
<feature type="region of interest" description="Disordered" evidence="6">
    <location>
        <begin position="307"/>
        <end position="381"/>
    </location>
</feature>
<feature type="region of interest" description="Disordered" evidence="6">
    <location>
        <begin position="77"/>
        <end position="106"/>
    </location>
</feature>
<keyword evidence="3" id="KW-0963">Cytoplasm</keyword>
<feature type="compositionally biased region" description="Polar residues" evidence="6">
    <location>
        <begin position="497"/>
        <end position="515"/>
    </location>
</feature>
<feature type="compositionally biased region" description="Basic and acidic residues" evidence="6">
    <location>
        <begin position="97"/>
        <end position="106"/>
    </location>
</feature>
<evidence type="ECO:0000313" key="9">
    <source>
        <dbReference type="Proteomes" id="UP000811246"/>
    </source>
</evidence>
<dbReference type="PANTHER" id="PTHR47067">
    <property type="entry name" value="TPX2 (TARGETING PROTEIN FOR XKLP2) PROTEIN FAMILY-RELATED"/>
    <property type="match status" value="1"/>
</dbReference>
<feature type="domain" description="TPX2 C-terminal" evidence="7">
    <location>
        <begin position="417"/>
        <end position="493"/>
    </location>
</feature>